<dbReference type="SUPFAM" id="SSF57863">
    <property type="entry name" value="ArfGap/RecO-like zinc finger"/>
    <property type="match status" value="1"/>
</dbReference>
<evidence type="ECO:0000256" key="4">
    <source>
        <dbReference type="ARBA" id="ARBA00022833"/>
    </source>
</evidence>
<feature type="region of interest" description="Disordered" evidence="6">
    <location>
        <begin position="359"/>
        <end position="383"/>
    </location>
</feature>
<dbReference type="PRINTS" id="PR00405">
    <property type="entry name" value="REVINTRACTNG"/>
</dbReference>
<dbReference type="PROSITE" id="PS50115">
    <property type="entry name" value="ARFGAP"/>
    <property type="match status" value="1"/>
</dbReference>
<dbReference type="InterPro" id="IPR037278">
    <property type="entry name" value="ARFGAP/RecO"/>
</dbReference>
<dbReference type="Pfam" id="PF01412">
    <property type="entry name" value="ArfGap"/>
    <property type="match status" value="1"/>
</dbReference>
<dbReference type="CTD" id="26286"/>
<dbReference type="GO" id="GO:0005096">
    <property type="term" value="F:GTPase activator activity"/>
    <property type="evidence" value="ECO:0007669"/>
    <property type="project" value="UniProtKB-KW"/>
</dbReference>
<keyword evidence="3 5" id="KW-0863">Zinc-finger</keyword>
<accession>A0A2R5L752</accession>
<evidence type="ECO:0000256" key="1">
    <source>
        <dbReference type="ARBA" id="ARBA00022468"/>
    </source>
</evidence>
<name>A0A2R5L752_9ACAR</name>
<keyword evidence="2" id="KW-0479">Metal-binding</keyword>
<feature type="region of interest" description="Disordered" evidence="6">
    <location>
        <begin position="187"/>
        <end position="220"/>
    </location>
</feature>
<keyword evidence="1" id="KW-0343">GTPase activation</keyword>
<dbReference type="GO" id="GO:0008270">
    <property type="term" value="F:zinc ion binding"/>
    <property type="evidence" value="ECO:0007669"/>
    <property type="project" value="UniProtKB-KW"/>
</dbReference>
<dbReference type="GO" id="GO:0000139">
    <property type="term" value="C:Golgi membrane"/>
    <property type="evidence" value="ECO:0007669"/>
    <property type="project" value="GOC"/>
</dbReference>
<reference evidence="8" key="1">
    <citation type="submission" date="2018-03" db="EMBL/GenBank/DDBJ databases">
        <title>The relapsing fever spirochete Borrelia turicatae persists in the highly oxidative environment of its soft-bodied tick vector.</title>
        <authorList>
            <person name="Bourret T.J."/>
            <person name="Boyle W.K."/>
            <person name="Valenzuela J.G."/>
            <person name="Oliveira F."/>
            <person name="Lopez J.E."/>
        </authorList>
    </citation>
    <scope>NUCLEOTIDE SEQUENCE</scope>
    <source>
        <strain evidence="8">Kansas strain/isolate</strain>
        <tissue evidence="8">Salivary glands</tissue>
    </source>
</reference>
<evidence type="ECO:0000256" key="5">
    <source>
        <dbReference type="PROSITE-ProRule" id="PRU00288"/>
    </source>
</evidence>
<dbReference type="FunFam" id="1.10.220.150:FF:000004">
    <property type="entry name" value="Putative ADP-ribosylation factor GTPase-activating protein 2"/>
    <property type="match status" value="1"/>
</dbReference>
<dbReference type="InterPro" id="IPR038508">
    <property type="entry name" value="ArfGAP_dom_sf"/>
</dbReference>
<sequence length="476" mass="51973">MADQGPSKSDITAIFKRLRSIPANKVCFDCGAKNPTWSSVTYGVFICIDCSAVHRSLGVHLSFVRSTQLDTNWTWMQIRAMQVGGNANAVSFFQQHNCTTADAQQKYNSRTAQLYREKLHHQAATAMRLHGTKAFIDHTETPHGSPETKEVDFFKEHELAALAKTAEQQAEEARAELPRAALCQLATDSTPTKSDTSLGSLGMPSATRKPQRRPGKGLGAQRVQTNFQEIEREAQKADEIRATAVTQVPVTTPEEDARRLASVRLAYKDLSIQQDAKLKQVDPRKAQQLERLGMGFSGSRGAVSHSALQDMKTITQDTPSNSNSTVEVGGIGFFSSGPPKYGDSPFEDSKGSWDTLISSPTKDPDISGRNRHVAPSGGTDEAQKKFGNAKAISSQQFFEGSRDTDFERRLQLSRFEGSSAISSADYFGDGVSTQHHDVSSGPNLYEIREGVREGVTKVASRLSSIANGVVSSLQRK</sequence>
<dbReference type="PANTHER" id="PTHR45686:SF4">
    <property type="entry name" value="ADP-RIBOSYLATION FACTOR GTPASE ACTIVATING PROTEIN 3, ISOFORM H"/>
    <property type="match status" value="1"/>
</dbReference>
<dbReference type="GeneID" id="135401233"/>
<dbReference type="InterPro" id="IPR001164">
    <property type="entry name" value="ArfGAP_dom"/>
</dbReference>
<dbReference type="RefSeq" id="XP_064489586.1">
    <property type="nucleotide sequence ID" value="XM_064633516.1"/>
</dbReference>
<dbReference type="AlphaFoldDB" id="A0A2R5L752"/>
<dbReference type="PANTHER" id="PTHR45686">
    <property type="entry name" value="ADP-RIBOSYLATION FACTOR GTPASE ACTIVATING PROTEIN 3, ISOFORM H-RELATED"/>
    <property type="match status" value="1"/>
</dbReference>
<dbReference type="GO" id="GO:0048205">
    <property type="term" value="P:COPI coating of Golgi vesicle"/>
    <property type="evidence" value="ECO:0007669"/>
    <property type="project" value="TreeGrafter"/>
</dbReference>
<dbReference type="Gene3D" id="1.10.220.150">
    <property type="entry name" value="Arf GTPase activating protein"/>
    <property type="match status" value="1"/>
</dbReference>
<protein>
    <submittedName>
        <fullName evidence="8">Putative adp-ribosylation factor gtpase-activating protein 2</fullName>
    </submittedName>
</protein>
<evidence type="ECO:0000313" key="8">
    <source>
        <dbReference type="EMBL" id="MBY05247.1"/>
    </source>
</evidence>
<dbReference type="EMBL" id="GGLE01001121">
    <property type="protein sequence ID" value="MBY05247.1"/>
    <property type="molecule type" value="Transcribed_RNA"/>
</dbReference>
<evidence type="ECO:0000256" key="3">
    <source>
        <dbReference type="ARBA" id="ARBA00022771"/>
    </source>
</evidence>
<proteinExistence type="predicted"/>
<feature type="compositionally biased region" description="Polar residues" evidence="6">
    <location>
        <begin position="187"/>
        <end position="199"/>
    </location>
</feature>
<dbReference type="SMART" id="SM00105">
    <property type="entry name" value="ArfGap"/>
    <property type="match status" value="1"/>
</dbReference>
<organism evidence="8">
    <name type="scientific">Ornithodoros turicata</name>
    <dbReference type="NCBI Taxonomy" id="34597"/>
    <lineage>
        <taxon>Eukaryota</taxon>
        <taxon>Metazoa</taxon>
        <taxon>Ecdysozoa</taxon>
        <taxon>Arthropoda</taxon>
        <taxon>Chelicerata</taxon>
        <taxon>Arachnida</taxon>
        <taxon>Acari</taxon>
        <taxon>Parasitiformes</taxon>
        <taxon>Ixodida</taxon>
        <taxon>Ixodoidea</taxon>
        <taxon>Argasidae</taxon>
        <taxon>Ornithodorinae</taxon>
        <taxon>Ornithodoros</taxon>
    </lineage>
</organism>
<evidence type="ECO:0000256" key="2">
    <source>
        <dbReference type="ARBA" id="ARBA00022723"/>
    </source>
</evidence>
<dbReference type="CDD" id="cd08831">
    <property type="entry name" value="ArfGap_ArfGap2_3_like"/>
    <property type="match status" value="1"/>
</dbReference>
<evidence type="ECO:0000256" key="6">
    <source>
        <dbReference type="SAM" id="MobiDB-lite"/>
    </source>
</evidence>
<keyword evidence="4" id="KW-0862">Zinc</keyword>
<feature type="domain" description="Arf-GAP" evidence="7">
    <location>
        <begin position="12"/>
        <end position="119"/>
    </location>
</feature>
<evidence type="ECO:0000259" key="7">
    <source>
        <dbReference type="PROSITE" id="PS50115"/>
    </source>
</evidence>